<evidence type="ECO:0000256" key="5">
    <source>
        <dbReference type="ARBA" id="ARBA00022723"/>
    </source>
</evidence>
<dbReference type="Proteomes" id="UP001383192">
    <property type="component" value="Unassembled WGS sequence"/>
</dbReference>
<evidence type="ECO:0000256" key="4">
    <source>
        <dbReference type="ARBA" id="ARBA00022679"/>
    </source>
</evidence>
<proteinExistence type="inferred from homology"/>
<evidence type="ECO:0000256" key="11">
    <source>
        <dbReference type="PROSITE-ProRule" id="PRU00175"/>
    </source>
</evidence>
<dbReference type="PROSITE" id="PS51873">
    <property type="entry name" value="TRIAD"/>
    <property type="match status" value="1"/>
</dbReference>
<keyword evidence="7 11" id="KW-0863">Zinc-finger</keyword>
<feature type="domain" description="RING-type" evidence="14">
    <location>
        <begin position="212"/>
        <end position="471"/>
    </location>
</feature>
<dbReference type="EC" id="2.3.2.31" evidence="3"/>
<evidence type="ECO:0000256" key="8">
    <source>
        <dbReference type="ARBA" id="ARBA00022786"/>
    </source>
</evidence>
<dbReference type="Gene3D" id="3.30.40.10">
    <property type="entry name" value="Zinc/RING finger domain, C3HC4 (zinc finger)"/>
    <property type="match status" value="1"/>
</dbReference>
<dbReference type="InterPro" id="IPR017907">
    <property type="entry name" value="Znf_RING_CS"/>
</dbReference>
<dbReference type="CDD" id="cd20354">
    <property type="entry name" value="Rcat_RBR_RNF14"/>
    <property type="match status" value="1"/>
</dbReference>
<evidence type="ECO:0000256" key="3">
    <source>
        <dbReference type="ARBA" id="ARBA00012251"/>
    </source>
</evidence>
<keyword evidence="8" id="KW-0833">Ubl conjugation pathway</keyword>
<dbReference type="GO" id="GO:0061630">
    <property type="term" value="F:ubiquitin protein ligase activity"/>
    <property type="evidence" value="ECO:0007669"/>
    <property type="project" value="UniProtKB-EC"/>
</dbReference>
<evidence type="ECO:0000313" key="16">
    <source>
        <dbReference type="Proteomes" id="UP001383192"/>
    </source>
</evidence>
<evidence type="ECO:0000256" key="10">
    <source>
        <dbReference type="ARBA" id="ARBA00044508"/>
    </source>
</evidence>
<comment type="catalytic activity">
    <reaction evidence="1">
        <text>[E2 ubiquitin-conjugating enzyme]-S-ubiquitinyl-L-cysteine + [acceptor protein]-L-lysine = [E2 ubiquitin-conjugating enzyme]-L-cysteine + [acceptor protein]-N(6)-ubiquitinyl-L-lysine.</text>
        <dbReference type="EC" id="2.3.2.31"/>
    </reaction>
</comment>
<dbReference type="Pfam" id="PF22191">
    <property type="entry name" value="IBR_1"/>
    <property type="match status" value="1"/>
</dbReference>
<evidence type="ECO:0000313" key="15">
    <source>
        <dbReference type="EMBL" id="KAK7025550.1"/>
    </source>
</evidence>
<dbReference type="SMART" id="SM00647">
    <property type="entry name" value="IBR"/>
    <property type="match status" value="2"/>
</dbReference>
<dbReference type="AlphaFoldDB" id="A0AAW0BGS9"/>
<evidence type="ECO:0000256" key="1">
    <source>
        <dbReference type="ARBA" id="ARBA00001798"/>
    </source>
</evidence>
<dbReference type="InterPro" id="IPR001841">
    <property type="entry name" value="Znf_RING"/>
</dbReference>
<dbReference type="CDD" id="cd23820">
    <property type="entry name" value="RWD_RNF14"/>
    <property type="match status" value="1"/>
</dbReference>
<dbReference type="CDD" id="cd23134">
    <property type="entry name" value="RING-HC_ITT1-like"/>
    <property type="match status" value="1"/>
</dbReference>
<dbReference type="GO" id="GO:0008270">
    <property type="term" value="F:zinc ion binding"/>
    <property type="evidence" value="ECO:0007669"/>
    <property type="project" value="UniProtKB-KW"/>
</dbReference>
<dbReference type="Gene3D" id="1.20.120.1750">
    <property type="match status" value="1"/>
</dbReference>
<evidence type="ECO:0000256" key="9">
    <source>
        <dbReference type="ARBA" id="ARBA00022833"/>
    </source>
</evidence>
<evidence type="ECO:0000256" key="7">
    <source>
        <dbReference type="ARBA" id="ARBA00022771"/>
    </source>
</evidence>
<dbReference type="InterPro" id="IPR006575">
    <property type="entry name" value="RWD_dom"/>
</dbReference>
<comment type="pathway">
    <text evidence="2">Protein modification; protein ubiquitination.</text>
</comment>
<dbReference type="PROSITE" id="PS00518">
    <property type="entry name" value="ZF_RING_1"/>
    <property type="match status" value="1"/>
</dbReference>
<reference evidence="15 16" key="1">
    <citation type="submission" date="2024-01" db="EMBL/GenBank/DDBJ databases">
        <title>A draft genome for a cacao thread blight-causing isolate of Paramarasmius palmivorus.</title>
        <authorList>
            <person name="Baruah I.K."/>
            <person name="Bukari Y."/>
            <person name="Amoako-Attah I."/>
            <person name="Meinhardt L.W."/>
            <person name="Bailey B.A."/>
            <person name="Cohen S.P."/>
        </authorList>
    </citation>
    <scope>NUCLEOTIDE SEQUENCE [LARGE SCALE GENOMIC DNA]</scope>
    <source>
        <strain evidence="15 16">GH-12</strain>
    </source>
</reference>
<dbReference type="SUPFAM" id="SSF54495">
    <property type="entry name" value="UBC-like"/>
    <property type="match status" value="1"/>
</dbReference>
<organism evidence="15 16">
    <name type="scientific">Paramarasmius palmivorus</name>
    <dbReference type="NCBI Taxonomy" id="297713"/>
    <lineage>
        <taxon>Eukaryota</taxon>
        <taxon>Fungi</taxon>
        <taxon>Dikarya</taxon>
        <taxon>Basidiomycota</taxon>
        <taxon>Agaricomycotina</taxon>
        <taxon>Agaricomycetes</taxon>
        <taxon>Agaricomycetidae</taxon>
        <taxon>Agaricales</taxon>
        <taxon>Marasmiineae</taxon>
        <taxon>Marasmiaceae</taxon>
        <taxon>Paramarasmius</taxon>
    </lineage>
</organism>
<dbReference type="InterPro" id="IPR013083">
    <property type="entry name" value="Znf_RING/FYVE/PHD"/>
</dbReference>
<dbReference type="CDD" id="cd20341">
    <property type="entry name" value="BRcat_RBR_RNF14"/>
    <property type="match status" value="1"/>
</dbReference>
<accession>A0AAW0BGS9</accession>
<keyword evidence="6" id="KW-0677">Repeat</keyword>
<keyword evidence="9" id="KW-0862">Zinc</keyword>
<dbReference type="InterPro" id="IPR044066">
    <property type="entry name" value="TRIAD_supradom"/>
</dbReference>
<dbReference type="SUPFAM" id="SSF57850">
    <property type="entry name" value="RING/U-box"/>
    <property type="match status" value="3"/>
</dbReference>
<evidence type="ECO:0000259" key="12">
    <source>
        <dbReference type="PROSITE" id="PS50089"/>
    </source>
</evidence>
<dbReference type="InterPro" id="IPR002867">
    <property type="entry name" value="IBR_dom"/>
</dbReference>
<dbReference type="Pfam" id="PF05773">
    <property type="entry name" value="RWD"/>
    <property type="match status" value="1"/>
</dbReference>
<feature type="domain" description="RING-type" evidence="12">
    <location>
        <begin position="216"/>
        <end position="261"/>
    </location>
</feature>
<evidence type="ECO:0000259" key="13">
    <source>
        <dbReference type="PROSITE" id="PS50908"/>
    </source>
</evidence>
<keyword evidence="4" id="KW-0808">Transferase</keyword>
<dbReference type="InterPro" id="IPR016135">
    <property type="entry name" value="UBQ-conjugating_enzyme/RWD"/>
</dbReference>
<sequence length="491" mass="55261">MGTEDVDETPDECAALQKEEIEVLESIYPDYITQNLASDGSFKLELPVEFNEARTVNVLGDNSSSSDQESSSVLLQLSTLPPLLLHVVLPPAYPINEAPTLLSLRATHLWLQAPHIARLQSRLADMWEEAAGQGVLYTWVEYLHNGDFLLDVGIVNETSNAIESLVETQLPLEHPFLTGLASSVVHHPSPPLLAALLNEHQALSQSNTFNQTSYPCSICMDYFKGSKCLKLSCNHIFCRSCLQDFWGLCIKEGDISRVGCPDPECVKQGREATEEEVARVVSGGDDEIRRWRWLREKAAVERDPTIMHCPMSWCQKPVLKPRLAEGQEESGWDRLRTCPSCSYSFCAFCRRTWHGPITACPISTSETIVLEYLALPEDSAQRTTMERRFGKKTIIKLIDTYHEEQANKAWLEASTMACPGCGMNVEKNLGCNHMTCVKCKVHFCYKCGEKLNPANPYKHFSTQGQKCYNKLFDFNSQGDMDDWEFEGWGDL</sequence>
<dbReference type="GO" id="GO:0016567">
    <property type="term" value="P:protein ubiquitination"/>
    <property type="evidence" value="ECO:0007669"/>
    <property type="project" value="InterPro"/>
</dbReference>
<comment type="similarity">
    <text evidence="10">Belongs to the RBR family. RNF14 subfamily.</text>
</comment>
<dbReference type="SMART" id="SM00591">
    <property type="entry name" value="RWD"/>
    <property type="match status" value="1"/>
</dbReference>
<dbReference type="Pfam" id="PF01485">
    <property type="entry name" value="IBR"/>
    <property type="match status" value="1"/>
</dbReference>
<protein>
    <recommendedName>
        <fullName evidence="3">RBR-type E3 ubiquitin transferase</fullName>
        <ecNumber evidence="3">2.3.2.31</ecNumber>
    </recommendedName>
</protein>
<evidence type="ECO:0000256" key="2">
    <source>
        <dbReference type="ARBA" id="ARBA00004906"/>
    </source>
</evidence>
<keyword evidence="5" id="KW-0479">Metal-binding</keyword>
<name>A0AAW0BGS9_9AGAR</name>
<dbReference type="EMBL" id="JAYKXP010000112">
    <property type="protein sequence ID" value="KAK7025550.1"/>
    <property type="molecule type" value="Genomic_DNA"/>
</dbReference>
<feature type="domain" description="RWD" evidence="13">
    <location>
        <begin position="19"/>
        <end position="150"/>
    </location>
</feature>
<dbReference type="PROSITE" id="PS50908">
    <property type="entry name" value="RWD"/>
    <property type="match status" value="1"/>
</dbReference>
<dbReference type="Gene3D" id="3.10.110.10">
    <property type="entry name" value="Ubiquitin Conjugating Enzyme"/>
    <property type="match status" value="1"/>
</dbReference>
<keyword evidence="16" id="KW-1185">Reference proteome</keyword>
<dbReference type="PROSITE" id="PS50089">
    <property type="entry name" value="ZF_RING_2"/>
    <property type="match status" value="1"/>
</dbReference>
<gene>
    <name evidence="15" type="ORF">VNI00_015903</name>
</gene>
<dbReference type="InterPro" id="IPR047548">
    <property type="entry name" value="Rcat_RBR_RNF14"/>
</dbReference>
<dbReference type="InterPro" id="IPR031127">
    <property type="entry name" value="E3_UB_ligase_RBR"/>
</dbReference>
<evidence type="ECO:0000256" key="6">
    <source>
        <dbReference type="ARBA" id="ARBA00022737"/>
    </source>
</evidence>
<comment type="caution">
    <text evidence="15">The sequence shown here is derived from an EMBL/GenBank/DDBJ whole genome shotgun (WGS) entry which is preliminary data.</text>
</comment>
<evidence type="ECO:0000259" key="14">
    <source>
        <dbReference type="PROSITE" id="PS51873"/>
    </source>
</evidence>
<dbReference type="PANTHER" id="PTHR11685">
    <property type="entry name" value="RBR FAMILY RING FINGER AND IBR DOMAIN-CONTAINING"/>
    <property type="match status" value="1"/>
</dbReference>